<feature type="signal peptide" evidence="13">
    <location>
        <begin position="1"/>
        <end position="26"/>
    </location>
</feature>
<organism evidence="14 15">
    <name type="scientific">Kangiella aquimarina</name>
    <dbReference type="NCBI Taxonomy" id="261965"/>
    <lineage>
        <taxon>Bacteria</taxon>
        <taxon>Pseudomonadati</taxon>
        <taxon>Pseudomonadota</taxon>
        <taxon>Gammaproteobacteria</taxon>
        <taxon>Kangiellales</taxon>
        <taxon>Kangiellaceae</taxon>
        <taxon>Kangiella</taxon>
    </lineage>
</organism>
<keyword evidence="7 12" id="KW-0479">Metal-binding</keyword>
<comment type="similarity">
    <text evidence="2 12">Belongs to the ApbE family.</text>
</comment>
<sequence>MTAFFYACMNRLFITTLLVLILTACQQESQYTKLSGNTMGTTYNLTFESNQDSGEQLKNAVTQELETINQLMSTYIPDSEINQFNALRSDECFQFSDATWLVLVAAKDIYHQTNGAFDITVGPLIQRWGFDAVEYDDKVPSDEEIASLKESVGTDKLQFDFEGQCISKTSPELTINLSAIAKGYAVDQLANIMEEFDIENYLVEIGGETKGQGINVHGYPWRIAVEKPASSLNQQQLLIVALNNTSIATSGDYRNYFEVNGKRFSHTIDPTTGYPITHNLTSVSVIHPSNMYADAYATAMSVMGSEASLEFAEQYQLPVLVIQREGQELITLSNQLFEESLIE</sequence>
<proteinExistence type="inferred from homology"/>
<evidence type="ECO:0000256" key="7">
    <source>
        <dbReference type="ARBA" id="ARBA00022723"/>
    </source>
</evidence>
<evidence type="ECO:0000256" key="12">
    <source>
        <dbReference type="PIRNR" id="PIRNR006268"/>
    </source>
</evidence>
<accession>A0ABZ0X5L5</accession>
<evidence type="ECO:0000256" key="4">
    <source>
        <dbReference type="ARBA" id="ARBA00016337"/>
    </source>
</evidence>
<dbReference type="PANTHER" id="PTHR30040">
    <property type="entry name" value="THIAMINE BIOSYNTHESIS LIPOPROTEIN APBE"/>
    <property type="match status" value="1"/>
</dbReference>
<keyword evidence="9 12" id="KW-0460">Magnesium</keyword>
<evidence type="ECO:0000256" key="5">
    <source>
        <dbReference type="ARBA" id="ARBA00022630"/>
    </source>
</evidence>
<gene>
    <name evidence="14" type="ORF">SR900_03150</name>
</gene>
<keyword evidence="13" id="KW-0732">Signal</keyword>
<evidence type="ECO:0000256" key="3">
    <source>
        <dbReference type="ARBA" id="ARBA00011955"/>
    </source>
</evidence>
<keyword evidence="5 12" id="KW-0285">Flavoprotein</keyword>
<dbReference type="SUPFAM" id="SSF143631">
    <property type="entry name" value="ApbE-like"/>
    <property type="match status" value="1"/>
</dbReference>
<keyword evidence="8 12" id="KW-0274">FAD</keyword>
<comment type="catalytic activity">
    <reaction evidence="11 12">
        <text>L-threonyl-[protein] + FAD = FMN-L-threonyl-[protein] + AMP + H(+)</text>
        <dbReference type="Rhea" id="RHEA:36847"/>
        <dbReference type="Rhea" id="RHEA-COMP:11060"/>
        <dbReference type="Rhea" id="RHEA-COMP:11061"/>
        <dbReference type="ChEBI" id="CHEBI:15378"/>
        <dbReference type="ChEBI" id="CHEBI:30013"/>
        <dbReference type="ChEBI" id="CHEBI:57692"/>
        <dbReference type="ChEBI" id="CHEBI:74257"/>
        <dbReference type="ChEBI" id="CHEBI:456215"/>
        <dbReference type="EC" id="2.7.1.180"/>
    </reaction>
</comment>
<dbReference type="GO" id="GO:0016740">
    <property type="term" value="F:transferase activity"/>
    <property type="evidence" value="ECO:0007669"/>
    <property type="project" value="UniProtKB-KW"/>
</dbReference>
<keyword evidence="15" id="KW-1185">Reference proteome</keyword>
<dbReference type="Pfam" id="PF02424">
    <property type="entry name" value="ApbE"/>
    <property type="match status" value="1"/>
</dbReference>
<name>A0ABZ0X5L5_9GAMM</name>
<keyword evidence="6 12" id="KW-0808">Transferase</keyword>
<dbReference type="InterPro" id="IPR024932">
    <property type="entry name" value="ApbE"/>
</dbReference>
<evidence type="ECO:0000256" key="1">
    <source>
        <dbReference type="ARBA" id="ARBA00001946"/>
    </source>
</evidence>
<protein>
    <recommendedName>
        <fullName evidence="4 12">FAD:protein FMN transferase</fullName>
        <ecNumber evidence="3 12">2.7.1.180</ecNumber>
    </recommendedName>
    <alternativeName>
        <fullName evidence="10 12">Flavin transferase</fullName>
    </alternativeName>
</protein>
<evidence type="ECO:0000256" key="2">
    <source>
        <dbReference type="ARBA" id="ARBA00008282"/>
    </source>
</evidence>
<dbReference type="EMBL" id="CP140158">
    <property type="protein sequence ID" value="WQG85891.1"/>
    <property type="molecule type" value="Genomic_DNA"/>
</dbReference>
<evidence type="ECO:0000256" key="8">
    <source>
        <dbReference type="ARBA" id="ARBA00022827"/>
    </source>
</evidence>
<dbReference type="EC" id="2.7.1.180" evidence="3 12"/>
<evidence type="ECO:0000313" key="15">
    <source>
        <dbReference type="Proteomes" id="UP001324185"/>
    </source>
</evidence>
<dbReference type="Proteomes" id="UP001324185">
    <property type="component" value="Chromosome"/>
</dbReference>
<evidence type="ECO:0000256" key="11">
    <source>
        <dbReference type="ARBA" id="ARBA00048540"/>
    </source>
</evidence>
<comment type="cofactor">
    <cofactor evidence="1">
        <name>Mg(2+)</name>
        <dbReference type="ChEBI" id="CHEBI:18420"/>
    </cofactor>
</comment>
<evidence type="ECO:0000313" key="14">
    <source>
        <dbReference type="EMBL" id="WQG85891.1"/>
    </source>
</evidence>
<dbReference type="Gene3D" id="3.10.520.10">
    <property type="entry name" value="ApbE-like domains"/>
    <property type="match status" value="1"/>
</dbReference>
<dbReference type="RefSeq" id="WP_228127054.1">
    <property type="nucleotide sequence ID" value="NZ_CP140158.1"/>
</dbReference>
<evidence type="ECO:0000256" key="13">
    <source>
        <dbReference type="SAM" id="SignalP"/>
    </source>
</evidence>
<feature type="chain" id="PRO_5045741654" description="FAD:protein FMN transferase" evidence="13">
    <location>
        <begin position="27"/>
        <end position="343"/>
    </location>
</feature>
<reference evidence="14 15" key="1">
    <citation type="submission" date="2023-11" db="EMBL/GenBank/DDBJ databases">
        <title>MicrobeMod: A computational toolkit for identifying prokaryotic methylation and restriction-modification with nanopore sequencing.</title>
        <authorList>
            <person name="Crits-Christoph A."/>
            <person name="Kang S.C."/>
            <person name="Lee H."/>
            <person name="Ostrov N."/>
        </authorList>
    </citation>
    <scope>NUCLEOTIDE SEQUENCE [LARGE SCALE GENOMIC DNA]</scope>
    <source>
        <strain evidence="14 15">DSMZ 16071</strain>
    </source>
</reference>
<dbReference type="InterPro" id="IPR003374">
    <property type="entry name" value="ApbE-like_sf"/>
</dbReference>
<evidence type="ECO:0000256" key="6">
    <source>
        <dbReference type="ARBA" id="ARBA00022679"/>
    </source>
</evidence>
<evidence type="ECO:0000256" key="9">
    <source>
        <dbReference type="ARBA" id="ARBA00022842"/>
    </source>
</evidence>
<dbReference type="PANTHER" id="PTHR30040:SF2">
    <property type="entry name" value="FAD:PROTEIN FMN TRANSFERASE"/>
    <property type="match status" value="1"/>
</dbReference>
<dbReference type="PIRSF" id="PIRSF006268">
    <property type="entry name" value="ApbE"/>
    <property type="match status" value="1"/>
</dbReference>
<evidence type="ECO:0000256" key="10">
    <source>
        <dbReference type="ARBA" id="ARBA00031306"/>
    </source>
</evidence>